<evidence type="ECO:0000313" key="4">
    <source>
        <dbReference type="Proteomes" id="UP000644610"/>
    </source>
</evidence>
<feature type="chain" id="PRO_5035220305" description="Peptidase" evidence="2">
    <location>
        <begin position="25"/>
        <end position="354"/>
    </location>
</feature>
<accession>A0A8J3UGY6</accession>
<dbReference type="RefSeq" id="WP_203972064.1">
    <property type="nucleotide sequence ID" value="NZ_BAAAKY010000004.1"/>
</dbReference>
<dbReference type="AlphaFoldDB" id="A0A8J3UGY6"/>
<comment type="caution">
    <text evidence="3">The sequence shown here is derived from an EMBL/GenBank/DDBJ whole genome shotgun (WGS) entry which is preliminary data.</text>
</comment>
<keyword evidence="4" id="KW-1185">Reference proteome</keyword>
<dbReference type="EMBL" id="BOOQ01000003">
    <property type="protein sequence ID" value="GII44470.1"/>
    <property type="molecule type" value="Genomic_DNA"/>
</dbReference>
<keyword evidence="1" id="KW-0812">Transmembrane</keyword>
<evidence type="ECO:0008006" key="5">
    <source>
        <dbReference type="Google" id="ProtNLM"/>
    </source>
</evidence>
<evidence type="ECO:0000256" key="1">
    <source>
        <dbReference type="SAM" id="Phobius"/>
    </source>
</evidence>
<dbReference type="Proteomes" id="UP000644610">
    <property type="component" value="Unassembled WGS sequence"/>
</dbReference>
<organism evidence="3 4">
    <name type="scientific">Planotetraspora silvatica</name>
    <dbReference type="NCBI Taxonomy" id="234614"/>
    <lineage>
        <taxon>Bacteria</taxon>
        <taxon>Bacillati</taxon>
        <taxon>Actinomycetota</taxon>
        <taxon>Actinomycetes</taxon>
        <taxon>Streptosporangiales</taxon>
        <taxon>Streptosporangiaceae</taxon>
        <taxon>Planotetraspora</taxon>
    </lineage>
</organism>
<name>A0A8J3UGY6_9ACTN</name>
<sequence>MFRLLITLGTLLAGALAPAGGAFAATVLVSPGAALTPSGEAPLATSTPAPRPKPQGIGIRLVDAPVQSRRDPRAHMYIVDHLPPGMVIHRRVLISNFSDSSRHLAVYASGATVSNQGFRFMAGHSANELSTWTSTSVRQLDLAPHTSQMVTVRIGVPRDAAPGERYAVVWAETASPAAGKSGVLQVRRVGVRIYLSVGPGNPPPTDFTIDSLTAERTPTGRQVVYAQLHNTGGRALDLSGTLSLIEIDGVLTAGPFQVRNGTTLAPGDSGAVTVILTRAVPNGPWLARVKLRSGLVERVANSTITFPESTGTSGPFAVTAETARKIMILVAAGAFVSLVVFGFVRARKRRSRLP</sequence>
<proteinExistence type="predicted"/>
<reference evidence="3" key="1">
    <citation type="submission" date="2021-01" db="EMBL/GenBank/DDBJ databases">
        <title>Whole genome shotgun sequence of Planotetraspora silvatica NBRC 100141.</title>
        <authorList>
            <person name="Komaki H."/>
            <person name="Tamura T."/>
        </authorList>
    </citation>
    <scope>NUCLEOTIDE SEQUENCE</scope>
    <source>
        <strain evidence="3">NBRC 100141</strain>
    </source>
</reference>
<feature type="transmembrane region" description="Helical" evidence="1">
    <location>
        <begin position="326"/>
        <end position="344"/>
    </location>
</feature>
<evidence type="ECO:0000256" key="2">
    <source>
        <dbReference type="SAM" id="SignalP"/>
    </source>
</evidence>
<keyword evidence="1" id="KW-1133">Transmembrane helix</keyword>
<gene>
    <name evidence="3" type="ORF">Psi02_08940</name>
</gene>
<evidence type="ECO:0000313" key="3">
    <source>
        <dbReference type="EMBL" id="GII44470.1"/>
    </source>
</evidence>
<keyword evidence="2" id="KW-0732">Signal</keyword>
<keyword evidence="1" id="KW-0472">Membrane</keyword>
<protein>
    <recommendedName>
        <fullName evidence="5">Peptidase</fullName>
    </recommendedName>
</protein>
<feature type="signal peptide" evidence="2">
    <location>
        <begin position="1"/>
        <end position="24"/>
    </location>
</feature>